<dbReference type="SUPFAM" id="SSF54211">
    <property type="entry name" value="Ribosomal protein S5 domain 2-like"/>
    <property type="match status" value="1"/>
</dbReference>
<evidence type="ECO:0000256" key="5">
    <source>
        <dbReference type="ARBA" id="ARBA00022516"/>
    </source>
</evidence>
<dbReference type="InterPro" id="IPR005935">
    <property type="entry name" value="Mev_decarb"/>
</dbReference>
<keyword evidence="20" id="KW-1185">Reference proteome</keyword>
<evidence type="ECO:0000256" key="15">
    <source>
        <dbReference type="ARBA" id="ARBA00032827"/>
    </source>
</evidence>
<reference evidence="20" key="1">
    <citation type="submission" date="2022-10" db="EMBL/GenBank/DDBJ databases">
        <title>Genome assembly of Pristionchus species.</title>
        <authorList>
            <person name="Yoshida K."/>
            <person name="Sommer R.J."/>
        </authorList>
    </citation>
    <scope>NUCLEOTIDE SEQUENCE [LARGE SCALE GENOMIC DNA]</scope>
    <source>
        <strain evidence="20">RS5460</strain>
    </source>
</reference>
<dbReference type="EMBL" id="BTRK01000002">
    <property type="protein sequence ID" value="GMR36513.1"/>
    <property type="molecule type" value="Genomic_DNA"/>
</dbReference>
<keyword evidence="9" id="KW-0756">Sterol biosynthesis</keyword>
<gene>
    <name evidence="19" type="ORF">PMAYCL1PPCAC_06708</name>
</gene>
<dbReference type="InterPro" id="IPR014721">
    <property type="entry name" value="Ribsml_uS5_D2-typ_fold_subgr"/>
</dbReference>
<evidence type="ECO:0000256" key="12">
    <source>
        <dbReference type="ARBA" id="ARBA00023221"/>
    </source>
</evidence>
<evidence type="ECO:0000256" key="2">
    <source>
        <dbReference type="ARBA" id="ARBA00008831"/>
    </source>
</evidence>
<dbReference type="InterPro" id="IPR020568">
    <property type="entry name" value="Ribosomal_Su5_D2-typ_SF"/>
</dbReference>
<evidence type="ECO:0000259" key="17">
    <source>
        <dbReference type="Pfam" id="PF18376"/>
    </source>
</evidence>
<dbReference type="PIRSF" id="PIRSF015950">
    <property type="entry name" value="Mev_P_decrbx"/>
    <property type="match status" value="1"/>
</dbReference>
<dbReference type="SUPFAM" id="SSF55060">
    <property type="entry name" value="GHMP Kinase, C-terminal domain"/>
    <property type="match status" value="1"/>
</dbReference>
<evidence type="ECO:0000256" key="11">
    <source>
        <dbReference type="ARBA" id="ARBA00023166"/>
    </source>
</evidence>
<protein>
    <recommendedName>
        <fullName evidence="4">Diphosphomevalonate decarboxylase</fullName>
        <ecNumber evidence="3">4.1.1.33</ecNumber>
    </recommendedName>
    <alternativeName>
        <fullName evidence="14">Mevalonate (diphospho)decarboxylase</fullName>
    </alternativeName>
    <alternativeName>
        <fullName evidence="15">Mevalonate pyrophosphate decarboxylase</fullName>
    </alternativeName>
</protein>
<dbReference type="NCBIfam" id="TIGR01240">
    <property type="entry name" value="mevDPdecarb"/>
    <property type="match status" value="1"/>
</dbReference>
<dbReference type="InterPro" id="IPR029765">
    <property type="entry name" value="Mev_diP_decarb"/>
</dbReference>
<dbReference type="PANTHER" id="PTHR10977">
    <property type="entry name" value="DIPHOSPHOMEVALONATE DECARBOXYLASE"/>
    <property type="match status" value="1"/>
</dbReference>
<proteinExistence type="inferred from homology"/>
<keyword evidence="5" id="KW-0444">Lipid biosynthesis</keyword>
<dbReference type="GO" id="GO:0005524">
    <property type="term" value="F:ATP binding"/>
    <property type="evidence" value="ECO:0007669"/>
    <property type="project" value="UniProtKB-KW"/>
</dbReference>
<name>A0AAN5C465_9BILA</name>
<keyword evidence="13" id="KW-0456">Lyase</keyword>
<keyword evidence="8" id="KW-0752">Steroid biosynthesis</keyword>
<comment type="catalytic activity">
    <reaction evidence="16">
        <text>(R)-5-diphosphomevalonate + ATP = isopentenyl diphosphate + ADP + phosphate + CO2</text>
        <dbReference type="Rhea" id="RHEA:23732"/>
        <dbReference type="ChEBI" id="CHEBI:16526"/>
        <dbReference type="ChEBI" id="CHEBI:30616"/>
        <dbReference type="ChEBI" id="CHEBI:43474"/>
        <dbReference type="ChEBI" id="CHEBI:57557"/>
        <dbReference type="ChEBI" id="CHEBI:128769"/>
        <dbReference type="ChEBI" id="CHEBI:456216"/>
        <dbReference type="EC" id="4.1.1.33"/>
    </reaction>
</comment>
<dbReference type="AlphaFoldDB" id="A0AAN5C465"/>
<dbReference type="Pfam" id="PF18376">
    <property type="entry name" value="MDD_C"/>
    <property type="match status" value="1"/>
</dbReference>
<keyword evidence="11" id="KW-1207">Sterol metabolism</keyword>
<dbReference type="InterPro" id="IPR036554">
    <property type="entry name" value="GHMP_kinase_C_sf"/>
</dbReference>
<evidence type="ECO:0000256" key="8">
    <source>
        <dbReference type="ARBA" id="ARBA00022955"/>
    </source>
</evidence>
<evidence type="ECO:0000256" key="7">
    <source>
        <dbReference type="ARBA" id="ARBA00022840"/>
    </source>
</evidence>
<evidence type="ECO:0000256" key="1">
    <source>
        <dbReference type="ARBA" id="ARBA00003812"/>
    </source>
</evidence>
<dbReference type="Pfam" id="PF22700">
    <property type="entry name" value="MVD-like_N"/>
    <property type="match status" value="1"/>
</dbReference>
<evidence type="ECO:0000256" key="4">
    <source>
        <dbReference type="ARBA" id="ARBA00019335"/>
    </source>
</evidence>
<dbReference type="GO" id="GO:0005829">
    <property type="term" value="C:cytosol"/>
    <property type="evidence" value="ECO:0007669"/>
    <property type="project" value="InterPro"/>
</dbReference>
<sequence length="342" mass="37714">GETKRQKLDGEERRITVVAHPNIALIKYWGKASEKEMIPLNDSISLTIECFHATTTLIARRVNEGEESGDTVSINGVDIGLNTRFHRVFKSVRDLLSDRWSFSVSSSTNFPVAAGLASSAAGFAAIAFALGKTFDLPGEDIERLARYGSGSASRSVLAGLVQWKKGEEGKESHVISHFPADHWPKLRLVILVVKEEEKAISSKEGMERTARTSALLQDRIRRNGEKIKGIIDSFSAHDFPSMAELIMRDSNEMHAVCLDSYPPIQYLNSTSWSIINLVHSFNSEIVRAAYTFDAGPNACIFTLEEHVDEFRTLVSSSFSIGENAELKSIAVSNLGQGPRIVE</sequence>
<dbReference type="Proteomes" id="UP001328107">
    <property type="component" value="Unassembled WGS sequence"/>
</dbReference>
<dbReference type="FunFam" id="3.30.230.10:FF:000072">
    <property type="entry name" value="Diphosphomevalonate decarboxylase"/>
    <property type="match status" value="1"/>
</dbReference>
<accession>A0AAN5C465</accession>
<dbReference type="Gene3D" id="3.30.230.10">
    <property type="match status" value="1"/>
</dbReference>
<keyword evidence="6" id="KW-0547">Nucleotide-binding</keyword>
<evidence type="ECO:0000256" key="14">
    <source>
        <dbReference type="ARBA" id="ARBA00031325"/>
    </source>
</evidence>
<dbReference type="PANTHER" id="PTHR10977:SF3">
    <property type="entry name" value="DIPHOSPHOMEVALONATE DECARBOXYLASE"/>
    <property type="match status" value="1"/>
</dbReference>
<evidence type="ECO:0000256" key="13">
    <source>
        <dbReference type="ARBA" id="ARBA00023239"/>
    </source>
</evidence>
<keyword evidence="7" id="KW-0067">ATP-binding</keyword>
<feature type="domain" description="Mvd1 C-terminal" evidence="17">
    <location>
        <begin position="189"/>
        <end position="325"/>
    </location>
</feature>
<evidence type="ECO:0000256" key="10">
    <source>
        <dbReference type="ARBA" id="ARBA00023098"/>
    </source>
</evidence>
<dbReference type="Gene3D" id="3.30.70.890">
    <property type="entry name" value="GHMP kinase, C-terminal domain"/>
    <property type="match status" value="1"/>
</dbReference>
<comment type="similarity">
    <text evidence="2">Belongs to the diphosphomevalonate decarboxylase family.</text>
</comment>
<evidence type="ECO:0000256" key="16">
    <source>
        <dbReference type="ARBA" id="ARBA00048154"/>
    </source>
</evidence>
<keyword evidence="12" id="KW-0753">Steroid metabolism</keyword>
<evidence type="ECO:0000256" key="6">
    <source>
        <dbReference type="ARBA" id="ARBA00022741"/>
    </source>
</evidence>
<evidence type="ECO:0000256" key="9">
    <source>
        <dbReference type="ARBA" id="ARBA00023011"/>
    </source>
</evidence>
<dbReference type="InterPro" id="IPR053859">
    <property type="entry name" value="MVD-like_N"/>
</dbReference>
<organism evidence="19 20">
    <name type="scientific">Pristionchus mayeri</name>
    <dbReference type="NCBI Taxonomy" id="1317129"/>
    <lineage>
        <taxon>Eukaryota</taxon>
        <taxon>Metazoa</taxon>
        <taxon>Ecdysozoa</taxon>
        <taxon>Nematoda</taxon>
        <taxon>Chromadorea</taxon>
        <taxon>Rhabditida</taxon>
        <taxon>Rhabditina</taxon>
        <taxon>Diplogasteromorpha</taxon>
        <taxon>Diplogasteroidea</taxon>
        <taxon>Neodiplogasteridae</taxon>
        <taxon>Pristionchus</taxon>
    </lineage>
</organism>
<dbReference type="GO" id="GO:0004163">
    <property type="term" value="F:diphosphomevalonate decarboxylase activity"/>
    <property type="evidence" value="ECO:0007669"/>
    <property type="project" value="UniProtKB-EC"/>
</dbReference>
<evidence type="ECO:0000313" key="19">
    <source>
        <dbReference type="EMBL" id="GMR36513.1"/>
    </source>
</evidence>
<dbReference type="EC" id="4.1.1.33" evidence="3"/>
<comment type="function">
    <text evidence="1">Catalyzes the ATP dependent decarboxylation of (R)-5-diphosphomevalonate to form isopentenyl diphosphate (IPP). Functions in the mevalonate (MVA) pathway leading to isopentenyl diphosphate (IPP), a key precursor for the biosynthesis of isoprenoids and sterol synthesis.</text>
</comment>
<dbReference type="GO" id="GO:0019287">
    <property type="term" value="P:isopentenyl diphosphate biosynthetic process, mevalonate pathway"/>
    <property type="evidence" value="ECO:0007669"/>
    <property type="project" value="InterPro"/>
</dbReference>
<dbReference type="GO" id="GO:0016126">
    <property type="term" value="P:sterol biosynthetic process"/>
    <property type="evidence" value="ECO:0007669"/>
    <property type="project" value="UniProtKB-KW"/>
</dbReference>
<comment type="caution">
    <text evidence="19">The sequence shown here is derived from an EMBL/GenBank/DDBJ whole genome shotgun (WGS) entry which is preliminary data.</text>
</comment>
<feature type="domain" description="Diphosphomevalonate decarboxylase-like N-terminal" evidence="18">
    <location>
        <begin position="19"/>
        <end position="173"/>
    </location>
</feature>
<keyword evidence="10" id="KW-0443">Lipid metabolism</keyword>
<evidence type="ECO:0000259" key="18">
    <source>
        <dbReference type="Pfam" id="PF22700"/>
    </source>
</evidence>
<evidence type="ECO:0000313" key="20">
    <source>
        <dbReference type="Proteomes" id="UP001328107"/>
    </source>
</evidence>
<evidence type="ECO:0000256" key="3">
    <source>
        <dbReference type="ARBA" id="ARBA00012296"/>
    </source>
</evidence>
<dbReference type="InterPro" id="IPR041431">
    <property type="entry name" value="Mvd1_C"/>
</dbReference>
<feature type="non-terminal residue" evidence="19">
    <location>
        <position position="1"/>
    </location>
</feature>